<feature type="compositionally biased region" description="Acidic residues" evidence="1">
    <location>
        <begin position="33"/>
        <end position="50"/>
    </location>
</feature>
<reference evidence="2 3" key="1">
    <citation type="journal article" date="2012" name="BMC Genomics">
        <title>Sequencing the genome of Marssonina brunnea reveals fungus-poplar co-evolution.</title>
        <authorList>
            <person name="Zhu S."/>
            <person name="Cao Y.-Z."/>
            <person name="Jiang C."/>
            <person name="Tan B.-Y."/>
            <person name="Wang Z."/>
            <person name="Feng S."/>
            <person name="Zhang L."/>
            <person name="Su X.-H."/>
            <person name="Brejova B."/>
            <person name="Vinar T."/>
            <person name="Xu M."/>
            <person name="Wang M.-X."/>
            <person name="Zhang S.-G."/>
            <person name="Huang M.-R."/>
            <person name="Wu R."/>
            <person name="Zhou Y."/>
        </authorList>
    </citation>
    <scope>NUCLEOTIDE SEQUENCE [LARGE SCALE GENOMIC DNA]</scope>
    <source>
        <strain evidence="2 3">MB_m1</strain>
    </source>
</reference>
<keyword evidence="3" id="KW-1185">Reference proteome</keyword>
<dbReference type="EMBL" id="JH921432">
    <property type="protein sequence ID" value="EKD18833.1"/>
    <property type="molecule type" value="Genomic_DNA"/>
</dbReference>
<evidence type="ECO:0000313" key="2">
    <source>
        <dbReference type="EMBL" id="EKD18833.1"/>
    </source>
</evidence>
<dbReference type="InParanoid" id="K1XDA7"/>
<proteinExistence type="predicted"/>
<protein>
    <submittedName>
        <fullName evidence="2">Uncharacterized protein</fullName>
    </submittedName>
</protein>
<dbReference type="HOGENOM" id="CLU_2441299_0_0_1"/>
<dbReference type="KEGG" id="mbe:MBM_03075"/>
<gene>
    <name evidence="2" type="ORF">MBM_03075</name>
</gene>
<evidence type="ECO:0000256" key="1">
    <source>
        <dbReference type="SAM" id="MobiDB-lite"/>
    </source>
</evidence>
<name>K1XDA7_MARBU</name>
<dbReference type="Proteomes" id="UP000006753">
    <property type="component" value="Unassembled WGS sequence"/>
</dbReference>
<feature type="region of interest" description="Disordered" evidence="1">
    <location>
        <begin position="33"/>
        <end position="52"/>
    </location>
</feature>
<sequence length="90" mass="10849">MEKAEVIIVEATIRKILTAETITEEVKKEVEEKVEEEVEEEEEEEEEVEKEAEYYCKQKEHREDPTRVLRDYVKAFKKLLAKLYTRISDR</sequence>
<accession>K1XDA7</accession>
<dbReference type="AlphaFoldDB" id="K1XDA7"/>
<evidence type="ECO:0000313" key="3">
    <source>
        <dbReference type="Proteomes" id="UP000006753"/>
    </source>
</evidence>
<organism evidence="2 3">
    <name type="scientific">Marssonina brunnea f. sp. multigermtubi (strain MB_m1)</name>
    <name type="common">Marssonina leaf spot fungus</name>
    <dbReference type="NCBI Taxonomy" id="1072389"/>
    <lineage>
        <taxon>Eukaryota</taxon>
        <taxon>Fungi</taxon>
        <taxon>Dikarya</taxon>
        <taxon>Ascomycota</taxon>
        <taxon>Pezizomycotina</taxon>
        <taxon>Leotiomycetes</taxon>
        <taxon>Helotiales</taxon>
        <taxon>Drepanopezizaceae</taxon>
        <taxon>Drepanopeziza</taxon>
    </lineage>
</organism>